<organism evidence="3 4">
    <name type="scientific">Serinicoccus chungangensis</name>
    <dbReference type="NCBI Taxonomy" id="767452"/>
    <lineage>
        <taxon>Bacteria</taxon>
        <taxon>Bacillati</taxon>
        <taxon>Actinomycetota</taxon>
        <taxon>Actinomycetes</taxon>
        <taxon>Micrococcales</taxon>
        <taxon>Ornithinimicrobiaceae</taxon>
        <taxon>Serinicoccus</taxon>
    </lineage>
</organism>
<feature type="transmembrane region" description="Helical" evidence="1">
    <location>
        <begin position="172"/>
        <end position="198"/>
    </location>
</feature>
<accession>A0A0W8I4I2</accession>
<feature type="transmembrane region" description="Helical" evidence="1">
    <location>
        <begin position="60"/>
        <end position="84"/>
    </location>
</feature>
<dbReference type="EMBL" id="LQBL01000029">
    <property type="protein sequence ID" value="KUG52829.1"/>
    <property type="molecule type" value="Genomic_DNA"/>
</dbReference>
<dbReference type="STRING" id="767452.AVL62_14765"/>
<keyword evidence="4" id="KW-1185">Reference proteome</keyword>
<feature type="transmembrane region" description="Helical" evidence="1">
    <location>
        <begin position="105"/>
        <end position="127"/>
    </location>
</feature>
<reference evidence="3 4" key="1">
    <citation type="submission" date="2015-12" db="EMBL/GenBank/DDBJ databases">
        <title>Serinicoccus chungangenesis strain CD08_5 genome sequencing and assembly.</title>
        <authorList>
            <person name="Chander A.M."/>
            <person name="Kaur G."/>
            <person name="Nair G.R."/>
            <person name="Dhawan D.K."/>
            <person name="Kochhar R.K."/>
            <person name="Mayilraj S."/>
            <person name="Bhadada S.K."/>
        </authorList>
    </citation>
    <scope>NUCLEOTIDE SEQUENCE [LARGE SCALE GENOMIC DNA]</scope>
    <source>
        <strain evidence="3 4">CD08_5</strain>
    </source>
</reference>
<dbReference type="Pfam" id="PF02517">
    <property type="entry name" value="Rce1-like"/>
    <property type="match status" value="1"/>
</dbReference>
<feature type="transmembrane region" description="Helical" evidence="1">
    <location>
        <begin position="35"/>
        <end position="54"/>
    </location>
</feature>
<dbReference type="GO" id="GO:0004175">
    <property type="term" value="F:endopeptidase activity"/>
    <property type="evidence" value="ECO:0007669"/>
    <property type="project" value="UniProtKB-ARBA"/>
</dbReference>
<gene>
    <name evidence="3" type="ORF">AVL62_14765</name>
</gene>
<feature type="domain" description="CAAX prenyl protease 2/Lysostaphin resistance protein A-like" evidence="2">
    <location>
        <begin position="141"/>
        <end position="225"/>
    </location>
</feature>
<evidence type="ECO:0000313" key="3">
    <source>
        <dbReference type="EMBL" id="KUG52829.1"/>
    </source>
</evidence>
<sequence>MNPVTELRAFLRAALVTKVPRDHRDPPAVRVRRQVVAGLTLLVGTALLWWSLRLEPGNPLFYLGSTALAATWVVGAFASGRLYLGRGHTRRGESYARPVVQSLALGVLLLAVFTAGALLIAQVPFLLGPVNELLDHVRFASVPLVLVITVMNGIAEEIFFRGALYAAIPERWTVILSTAIYALTTVVAGVPLLVFAAVCLGLVCGLQRRVTGGILGPAITHITWSSGMLLILPPLLSIVS</sequence>
<keyword evidence="1" id="KW-0472">Membrane</keyword>
<feature type="transmembrane region" description="Helical" evidence="1">
    <location>
        <begin position="139"/>
        <end position="160"/>
    </location>
</feature>
<dbReference type="RefSeq" id="WP_058891903.1">
    <property type="nucleotide sequence ID" value="NZ_LQBL01000029.1"/>
</dbReference>
<keyword evidence="1" id="KW-0812">Transmembrane</keyword>
<evidence type="ECO:0000313" key="4">
    <source>
        <dbReference type="Proteomes" id="UP000054837"/>
    </source>
</evidence>
<evidence type="ECO:0000256" key="1">
    <source>
        <dbReference type="SAM" id="Phobius"/>
    </source>
</evidence>
<feature type="transmembrane region" description="Helical" evidence="1">
    <location>
        <begin position="218"/>
        <end position="239"/>
    </location>
</feature>
<dbReference type="OrthoDB" id="4407663at2"/>
<keyword evidence="1" id="KW-1133">Transmembrane helix</keyword>
<dbReference type="AlphaFoldDB" id="A0A0W8I4I2"/>
<evidence type="ECO:0000259" key="2">
    <source>
        <dbReference type="Pfam" id="PF02517"/>
    </source>
</evidence>
<dbReference type="InterPro" id="IPR003675">
    <property type="entry name" value="Rce1/LyrA-like_dom"/>
</dbReference>
<comment type="caution">
    <text evidence="3">The sequence shown here is derived from an EMBL/GenBank/DDBJ whole genome shotgun (WGS) entry which is preliminary data.</text>
</comment>
<dbReference type="GO" id="GO:0080120">
    <property type="term" value="P:CAAX-box protein maturation"/>
    <property type="evidence" value="ECO:0007669"/>
    <property type="project" value="UniProtKB-ARBA"/>
</dbReference>
<dbReference type="Proteomes" id="UP000054837">
    <property type="component" value="Unassembled WGS sequence"/>
</dbReference>
<proteinExistence type="predicted"/>
<protein>
    <submittedName>
        <fullName evidence="3">Abortive infection protein</fullName>
    </submittedName>
</protein>
<name>A0A0W8I4I2_9MICO</name>